<evidence type="ECO:0000313" key="2">
    <source>
        <dbReference type="EMBL" id="WQG88982.1"/>
    </source>
</evidence>
<evidence type="ECO:0000313" key="1">
    <source>
        <dbReference type="EMBL" id="SFW87410.1"/>
    </source>
</evidence>
<dbReference type="RefSeq" id="WP_072365677.1">
    <property type="nucleotide sequence ID" value="NZ_CP139972.1"/>
</dbReference>
<gene>
    <name evidence="1" type="ORF">SAMN05661012_06078</name>
    <name evidence="2" type="ORF">SR876_29055</name>
</gene>
<name>A0A1K1SSY3_9BACT</name>
<dbReference type="EMBL" id="FPIZ01000032">
    <property type="protein sequence ID" value="SFW87410.1"/>
    <property type="molecule type" value="Genomic_DNA"/>
</dbReference>
<reference evidence="1 3" key="1">
    <citation type="submission" date="2016-11" db="EMBL/GenBank/DDBJ databases">
        <authorList>
            <person name="Jaros S."/>
            <person name="Januszkiewicz K."/>
            <person name="Wedrychowicz H."/>
        </authorList>
    </citation>
    <scope>NUCLEOTIDE SEQUENCE [LARGE SCALE GENOMIC DNA]</scope>
    <source>
        <strain evidence="1 3">DSM 784</strain>
    </source>
</reference>
<evidence type="ECO:0000313" key="3">
    <source>
        <dbReference type="Proteomes" id="UP000183788"/>
    </source>
</evidence>
<proteinExistence type="predicted"/>
<organism evidence="1 3">
    <name type="scientific">Chitinophaga sancti</name>
    <dbReference type="NCBI Taxonomy" id="1004"/>
    <lineage>
        <taxon>Bacteria</taxon>
        <taxon>Pseudomonadati</taxon>
        <taxon>Bacteroidota</taxon>
        <taxon>Chitinophagia</taxon>
        <taxon>Chitinophagales</taxon>
        <taxon>Chitinophagaceae</taxon>
        <taxon>Chitinophaga</taxon>
    </lineage>
</organism>
<dbReference type="EMBL" id="CP140154">
    <property type="protein sequence ID" value="WQG88982.1"/>
    <property type="molecule type" value="Genomic_DNA"/>
</dbReference>
<evidence type="ECO:0000313" key="4">
    <source>
        <dbReference type="Proteomes" id="UP001326715"/>
    </source>
</evidence>
<dbReference type="Proteomes" id="UP001326715">
    <property type="component" value="Chromosome"/>
</dbReference>
<dbReference type="AlphaFoldDB" id="A0A1K1SSY3"/>
<reference evidence="2 4" key="2">
    <citation type="submission" date="2023-11" db="EMBL/GenBank/DDBJ databases">
        <title>MicrobeMod: A computational toolkit for identifying prokaryotic methylation and restriction-modification with nanopore sequencing.</title>
        <authorList>
            <person name="Crits-Christoph A."/>
            <person name="Kang S.C."/>
            <person name="Lee H."/>
            <person name="Ostrov N."/>
        </authorList>
    </citation>
    <scope>NUCLEOTIDE SEQUENCE [LARGE SCALE GENOMIC DNA]</scope>
    <source>
        <strain evidence="2 4">ATCC 23090</strain>
    </source>
</reference>
<sequence length="213" mass="24021">MKHANEHFKDTPALGVVRLIGASLMINAPHLVAYLNENLIPLSVANRYLLEVDCQKDDRIFKALGCPNPSGNYEVIGPEGIGRTGLLTYALWGTYSKKIGLFNNQLDFLREQKFNLTTSGDHPNDSLIATDMHQLGKALPELEKYEKVHCYFDHTLQGRALAKRLSAAIGDKMVDFSKLFEKDLSYHRYKVKAARNIEKFLESKKAGNQVKKL</sequence>
<keyword evidence="4" id="KW-1185">Reference proteome</keyword>
<dbReference type="Proteomes" id="UP000183788">
    <property type="component" value="Unassembled WGS sequence"/>
</dbReference>
<protein>
    <submittedName>
        <fullName evidence="1">Uncharacterized protein</fullName>
    </submittedName>
</protein>
<accession>A0A1K1SSY3</accession>
<dbReference type="STRING" id="1004.SAMN05661012_06078"/>
<dbReference type="OrthoDB" id="8536512at2"/>